<gene>
    <name evidence="2" type="ORF">CUR178_00908</name>
</gene>
<dbReference type="GeneID" id="94168196"/>
<evidence type="ECO:0000256" key="1">
    <source>
        <dbReference type="SAM" id="MobiDB-lite"/>
    </source>
</evidence>
<dbReference type="KEGG" id="lenr:94168196"/>
<dbReference type="AlphaFoldDB" id="A0A836GGN9"/>
<dbReference type="Proteomes" id="UP000674179">
    <property type="component" value="Chromosome 35"/>
</dbReference>
<dbReference type="RefSeq" id="XP_067688789.1">
    <property type="nucleotide sequence ID" value="XM_067832686.1"/>
</dbReference>
<evidence type="ECO:0000313" key="3">
    <source>
        <dbReference type="Proteomes" id="UP000674179"/>
    </source>
</evidence>
<proteinExistence type="predicted"/>
<reference evidence="2 3" key="1">
    <citation type="submission" date="2021-02" db="EMBL/GenBank/DDBJ databases">
        <title>Leishmania (Mundinia) enrietti genome sequencing and assembly.</title>
        <authorList>
            <person name="Almutairi H."/>
            <person name="Gatherer D."/>
        </authorList>
    </citation>
    <scope>NUCLEOTIDE SEQUENCE [LARGE SCALE GENOMIC DNA]</scope>
    <source>
        <strain evidence="2">CUR178</strain>
    </source>
</reference>
<accession>A0A836GGN9</accession>
<feature type="region of interest" description="Disordered" evidence="1">
    <location>
        <begin position="403"/>
        <end position="422"/>
    </location>
</feature>
<sequence>MPAVKMGGWEEWGNESLSMPRGPSTPPGGRRQLSGASTCAVSSACTRRCFLRTTLLLVYFFLLGASTQCDAVAHRASAPAGAAASAEGAESITDLSPETYALAAQQYAEENLSCPALPFFFYVAASTGTWSQLDRLVRCPSTRSSTVLDDIKLSREARESGDTLLSELWRLARGIREEHVFYDNAAEFVALEAEIKRFVRVSHTIGMHPPHYGDVLSTVADILDLNLTADLLPSHGDGPLPIMADGPGMESVDLECEKNPVCLQQRALNEYRRHANRTLEASPHLIVSYATFARAMAYYRKNLVLSIVVRAYDLTTSSSNSFQQDLAGLLRTVQHMWDTATREVEPEHEDTADKDEAVAAKGATITDSRGQRRAAPSSPQPLLPFIKVTDFTGPPQLKRVQPLFFHDRPEPPSRDGGSTRQRPLNRVLPTAIVYHASSSCASCEVYDRAFDLLPSIFKGLCNRPHSSMVSCSPLTLFLRTAHTNMFDLVPFMDIYARTVHSREAVLRAADTGGFFFPRSSTDGVDDDAADDAHFYSLQSKYRSRRYGIEREVLPRDQFTPIRIFLRHISDVVSVEDVLTSMFTELVEHGVVQFAFMHKSQLKRILKKNQEVRERLKRRQREGEEDTQNFTDAAAASSPPAPNPEADPEYQKVVTFHDLATELVSSYTRSHFGDVSLPASRRERTRHRTRSTSSSSWLLSPLMEAAAALWDCILFELECPLVPILFLLMCAAQLWWNRAEQVSYW</sequence>
<evidence type="ECO:0000313" key="2">
    <source>
        <dbReference type="EMBL" id="KAG5467267.1"/>
    </source>
</evidence>
<dbReference type="EMBL" id="JAFHKP010000035">
    <property type="protein sequence ID" value="KAG5467267.1"/>
    <property type="molecule type" value="Genomic_DNA"/>
</dbReference>
<feature type="region of interest" description="Disordered" evidence="1">
    <location>
        <begin position="12"/>
        <end position="33"/>
    </location>
</feature>
<keyword evidence="3" id="KW-1185">Reference proteome</keyword>
<organism evidence="2 3">
    <name type="scientific">Leishmania enriettii</name>
    <dbReference type="NCBI Taxonomy" id="5663"/>
    <lineage>
        <taxon>Eukaryota</taxon>
        <taxon>Discoba</taxon>
        <taxon>Euglenozoa</taxon>
        <taxon>Kinetoplastea</taxon>
        <taxon>Metakinetoplastina</taxon>
        <taxon>Trypanosomatida</taxon>
        <taxon>Trypanosomatidae</taxon>
        <taxon>Leishmaniinae</taxon>
        <taxon>Leishmania</taxon>
    </lineage>
</organism>
<feature type="region of interest" description="Disordered" evidence="1">
    <location>
        <begin position="613"/>
        <end position="647"/>
    </location>
</feature>
<comment type="caution">
    <text evidence="2">The sequence shown here is derived from an EMBL/GenBank/DDBJ whole genome shotgun (WGS) entry which is preliminary data.</text>
</comment>
<dbReference type="OrthoDB" id="272599at2759"/>
<feature type="region of interest" description="Disordered" evidence="1">
    <location>
        <begin position="363"/>
        <end position="387"/>
    </location>
</feature>
<name>A0A836GGN9_LEIEN</name>
<protein>
    <submittedName>
        <fullName evidence="2">Uncharacterized protein</fullName>
    </submittedName>
</protein>